<sequence>MAPQLKRVRSDWQGAVLVCGKCSKKLDGGFGKKGRTPLAKLLRKILGLKTGRKAHLGVVETRCLGVCPRDAVALVDARRPGEWLVVPRHADVAELAAQLERPQIYPPAAVDPAEAGIQTRKSV</sequence>
<organism evidence="1 2">
    <name type="scientific">Sphingomonas insulae</name>
    <dbReference type="NCBI Taxonomy" id="424800"/>
    <lineage>
        <taxon>Bacteria</taxon>
        <taxon>Pseudomonadati</taxon>
        <taxon>Pseudomonadota</taxon>
        <taxon>Alphaproteobacteria</taxon>
        <taxon>Sphingomonadales</taxon>
        <taxon>Sphingomonadaceae</taxon>
        <taxon>Sphingomonas</taxon>
    </lineage>
</organism>
<proteinExistence type="predicted"/>
<accession>A0ABN1HX66</accession>
<dbReference type="RefSeq" id="WP_249054869.1">
    <property type="nucleotide sequence ID" value="NZ_BAAAES010000009.1"/>
</dbReference>
<gene>
    <name evidence="1" type="ORF">GCM10009102_23260</name>
</gene>
<dbReference type="Proteomes" id="UP001500238">
    <property type="component" value="Unassembled WGS sequence"/>
</dbReference>
<evidence type="ECO:0000313" key="2">
    <source>
        <dbReference type="Proteomes" id="UP001500238"/>
    </source>
</evidence>
<keyword evidence="2" id="KW-1185">Reference proteome</keyword>
<evidence type="ECO:0000313" key="1">
    <source>
        <dbReference type="EMBL" id="GAA0671625.1"/>
    </source>
</evidence>
<dbReference type="EMBL" id="BAAAES010000009">
    <property type="protein sequence ID" value="GAA0671625.1"/>
    <property type="molecule type" value="Genomic_DNA"/>
</dbReference>
<protein>
    <recommendedName>
        <fullName evidence="3">(2Fe-2S) ferredoxin domain-containing protein</fullName>
    </recommendedName>
</protein>
<name>A0ABN1HX66_9SPHN</name>
<evidence type="ECO:0008006" key="3">
    <source>
        <dbReference type="Google" id="ProtNLM"/>
    </source>
</evidence>
<comment type="caution">
    <text evidence="1">The sequence shown here is derived from an EMBL/GenBank/DDBJ whole genome shotgun (WGS) entry which is preliminary data.</text>
</comment>
<dbReference type="Gene3D" id="3.40.30.10">
    <property type="entry name" value="Glutaredoxin"/>
    <property type="match status" value="1"/>
</dbReference>
<reference evidence="1 2" key="1">
    <citation type="journal article" date="2019" name="Int. J. Syst. Evol. Microbiol.">
        <title>The Global Catalogue of Microorganisms (GCM) 10K type strain sequencing project: providing services to taxonomists for standard genome sequencing and annotation.</title>
        <authorList>
            <consortium name="The Broad Institute Genomics Platform"/>
            <consortium name="The Broad Institute Genome Sequencing Center for Infectious Disease"/>
            <person name="Wu L."/>
            <person name="Ma J."/>
        </authorList>
    </citation>
    <scope>NUCLEOTIDE SEQUENCE [LARGE SCALE GENOMIC DNA]</scope>
    <source>
        <strain evidence="1 2">JCM 14603</strain>
    </source>
</reference>